<comment type="subcellular location">
    <subcellularLocation>
        <location evidence="1">Secreted</location>
    </subcellularLocation>
</comment>
<dbReference type="Pfam" id="PF07645">
    <property type="entry name" value="EGF_CA"/>
    <property type="match status" value="4"/>
</dbReference>
<dbReference type="SUPFAM" id="SSF57196">
    <property type="entry name" value="EGF/Laminin"/>
    <property type="match status" value="1"/>
</dbReference>
<dbReference type="AlphaFoldDB" id="A0A816BEV2"/>
<dbReference type="InterPro" id="IPR050751">
    <property type="entry name" value="ECM_structural_protein"/>
</dbReference>
<keyword evidence="9" id="KW-0812">Transmembrane</keyword>
<dbReference type="GO" id="GO:0005576">
    <property type="term" value="C:extracellular region"/>
    <property type="evidence" value="ECO:0007669"/>
    <property type="project" value="UniProtKB-SubCell"/>
</dbReference>
<feature type="domain" description="EGF-like" evidence="10">
    <location>
        <begin position="650"/>
        <end position="689"/>
    </location>
</feature>
<dbReference type="PANTHER" id="PTHR24034:SF205">
    <property type="entry name" value="NIDOGEN"/>
    <property type="match status" value="1"/>
</dbReference>
<dbReference type="InterPro" id="IPR000742">
    <property type="entry name" value="EGF"/>
</dbReference>
<evidence type="ECO:0000256" key="6">
    <source>
        <dbReference type="ARBA" id="ARBA00023157"/>
    </source>
</evidence>
<dbReference type="SMART" id="SM00181">
    <property type="entry name" value="EGF"/>
    <property type="match status" value="9"/>
</dbReference>
<feature type="domain" description="EGF-like" evidence="10">
    <location>
        <begin position="605"/>
        <end position="645"/>
    </location>
</feature>
<dbReference type="PROSITE" id="PS00010">
    <property type="entry name" value="ASX_HYDROXYL"/>
    <property type="match status" value="3"/>
</dbReference>
<dbReference type="EMBL" id="CAJNOR010007030">
    <property type="protein sequence ID" value="CAF1609079.1"/>
    <property type="molecule type" value="Genomic_DNA"/>
</dbReference>
<evidence type="ECO:0000256" key="4">
    <source>
        <dbReference type="ARBA" id="ARBA00022729"/>
    </source>
</evidence>
<keyword evidence="4" id="KW-0732">Signal</keyword>
<dbReference type="InterPro" id="IPR049883">
    <property type="entry name" value="NOTCH1_EGF-like"/>
</dbReference>
<feature type="domain" description="EGF-like" evidence="10">
    <location>
        <begin position="402"/>
        <end position="441"/>
    </location>
</feature>
<dbReference type="GO" id="GO:0005509">
    <property type="term" value="F:calcium ion binding"/>
    <property type="evidence" value="ECO:0007669"/>
    <property type="project" value="InterPro"/>
</dbReference>
<evidence type="ECO:0000256" key="3">
    <source>
        <dbReference type="ARBA" id="ARBA00022536"/>
    </source>
</evidence>
<dbReference type="FunFam" id="2.10.25.10:FF:000038">
    <property type="entry name" value="Fibrillin 2"/>
    <property type="match status" value="1"/>
</dbReference>
<organism evidence="11 12">
    <name type="scientific">Adineta ricciae</name>
    <name type="common">Rotifer</name>
    <dbReference type="NCBI Taxonomy" id="249248"/>
    <lineage>
        <taxon>Eukaryota</taxon>
        <taxon>Metazoa</taxon>
        <taxon>Spiralia</taxon>
        <taxon>Gnathifera</taxon>
        <taxon>Rotifera</taxon>
        <taxon>Eurotatoria</taxon>
        <taxon>Bdelloidea</taxon>
        <taxon>Adinetida</taxon>
        <taxon>Adinetidae</taxon>
        <taxon>Adineta</taxon>
    </lineage>
</organism>
<evidence type="ECO:0000256" key="7">
    <source>
        <dbReference type="ARBA" id="ARBA00023180"/>
    </source>
</evidence>
<protein>
    <recommendedName>
        <fullName evidence="10">EGF-like domain-containing protein</fullName>
    </recommendedName>
</protein>
<evidence type="ECO:0000256" key="1">
    <source>
        <dbReference type="ARBA" id="ARBA00004613"/>
    </source>
</evidence>
<keyword evidence="9" id="KW-1133">Transmembrane helix</keyword>
<name>A0A816BEV2_ADIRI</name>
<keyword evidence="12" id="KW-1185">Reference proteome</keyword>
<reference evidence="11" key="1">
    <citation type="submission" date="2021-02" db="EMBL/GenBank/DDBJ databases">
        <authorList>
            <person name="Nowell W R."/>
        </authorList>
    </citation>
    <scope>NUCLEOTIDE SEQUENCE</scope>
</reference>
<evidence type="ECO:0000256" key="5">
    <source>
        <dbReference type="ARBA" id="ARBA00022737"/>
    </source>
</evidence>
<dbReference type="PROSITE" id="PS01186">
    <property type="entry name" value="EGF_2"/>
    <property type="match status" value="1"/>
</dbReference>
<dbReference type="Gene3D" id="2.10.25.10">
    <property type="entry name" value="Laminin"/>
    <property type="match status" value="4"/>
</dbReference>
<dbReference type="Proteomes" id="UP000663828">
    <property type="component" value="Unassembled WGS sequence"/>
</dbReference>
<keyword evidence="5" id="KW-0677">Repeat</keyword>
<dbReference type="PROSITE" id="PS01187">
    <property type="entry name" value="EGF_CA"/>
    <property type="match status" value="3"/>
</dbReference>
<comment type="caution">
    <text evidence="11">The sequence shown here is derived from an EMBL/GenBank/DDBJ whole genome shotgun (WGS) entry which is preliminary data.</text>
</comment>
<evidence type="ECO:0000256" key="2">
    <source>
        <dbReference type="ARBA" id="ARBA00022525"/>
    </source>
</evidence>
<dbReference type="InterPro" id="IPR009030">
    <property type="entry name" value="Growth_fac_rcpt_cys_sf"/>
</dbReference>
<sequence>MGSGFSLNNELASDLEFDFTNANGNQSNNIGVYTFRLKQTAETVINRTVPQLTLALWSGLALRCEIIGENLECALSLPTKFRTLVEGLAGNFNGDPTDDLVNRQTNTNVVISSSNNDLNILDACRSWRVYSDSTPDIDRPIKPGAFADWYYNGGFRLLADASPALTQTVVNQTCSTHFECVHDYLIIVNTFTSQATALALDQLVESRVVIAEMQPTINVAFPLEIRLPFDIINRNYILPIDIVPIGGTQITSINAILHTNNSSSNTPVTNTNIAIPIPNDTKNYVEVVLSIKYGTNSTLEKYLDIIVCLCTNNGSCDFQQTTSITPHYRIASCDCPPQFDGDLCELTYSGCLSPSACTINWNNQTTCVPLSSHEQLQQNRSHYCNGTCLHGYNSSDGYTCEDVNECQSDPSRCGHGVCINLLGSFTCNCNSGYRFHNQTCIDIDECSEPNIDGSFPRRCSDVEECTNTDGGFTCACSPMFNASGTCVYNDSLCVNDTCTDAESGRVLCLHGSVNVNNTCVPWCASTCAGFCDLINGTYQCNCMKYAGFHHSADGKRCVECDNLEYGYGCAEKCECSHGTCNRNASHVNESCICDVGYQSPDCVRLVDACESGNACNNMTENCIVDPKNGSAICSCKAGYERNEASGICEDVDECAQNASLCERRSSICVNEVGGYRCDCKEGYQTLNGSCFDINECEVSAQSCENYANTYCANIQGSYECRCSQGFSIEGDVGHEYLNILNTNNRCLPTNKSITCVNTCSPPGICSASTGGCTCPNSILNIISSTNTTKQTCECPGSPFVNYTKNICDSPIATAQTWLVLESQIPSTRIAASKSSSTSNLSTEISDIIAGMNQTCNELCIQIKEIGYNTIGGHFIALDVLLNAPERLQLINQLFSNSNNVKSGVTIRIIINDQTKKLESFSSAVRRCRECDLLGRGDCLSDFEDQCKCYSGYEGYLCRTESSTTEPLLRVSEARKWIIIVGLISAIAGLLLILACFMCIIRIVSNFRTISPKTTRQSIGNTTYYIPRAHVPTMGTHGQDIMNWDGFTLDTNNARHNETSDTYPSSSSTTYNPTYRIDEGLENADFTLFDNLEARTTIPPRQMMGMTGTLNSFPRDRIETPVGAFLDSNDLDETEFITDMLEDMTKDDDLPDEFIEAYNPYLSIPRTQTETVTSSKPPVC</sequence>
<dbReference type="PANTHER" id="PTHR24034">
    <property type="entry name" value="EGF-LIKE DOMAIN-CONTAINING PROTEIN"/>
    <property type="match status" value="1"/>
</dbReference>
<keyword evidence="7" id="KW-0325">Glycoprotein</keyword>
<gene>
    <name evidence="11" type="ORF">XAT740_LOCUS48676</name>
</gene>
<dbReference type="CDD" id="cd00054">
    <property type="entry name" value="EGF_CA"/>
    <property type="match status" value="3"/>
</dbReference>
<keyword evidence="9" id="KW-0472">Membrane</keyword>
<accession>A0A816BEV2</accession>
<evidence type="ECO:0000256" key="9">
    <source>
        <dbReference type="SAM" id="Phobius"/>
    </source>
</evidence>
<dbReference type="PROSITE" id="PS00022">
    <property type="entry name" value="EGF_1"/>
    <property type="match status" value="1"/>
</dbReference>
<dbReference type="InterPro" id="IPR018097">
    <property type="entry name" value="EGF_Ca-bd_CS"/>
</dbReference>
<dbReference type="FunFam" id="2.10.25.10:FF:000014">
    <property type="entry name" value="Latent-transforming growth factor beta-binding protein 3"/>
    <property type="match status" value="1"/>
</dbReference>
<comment type="caution">
    <text evidence="8">Lacks conserved residue(s) required for the propagation of feature annotation.</text>
</comment>
<keyword evidence="6" id="KW-1015">Disulfide bond</keyword>
<dbReference type="PROSITE" id="PS50026">
    <property type="entry name" value="EGF_3"/>
    <property type="match status" value="3"/>
</dbReference>
<evidence type="ECO:0000259" key="10">
    <source>
        <dbReference type="PROSITE" id="PS50026"/>
    </source>
</evidence>
<dbReference type="SMART" id="SM00179">
    <property type="entry name" value="EGF_CA"/>
    <property type="match status" value="4"/>
</dbReference>
<keyword evidence="3 8" id="KW-0245">EGF-like domain</keyword>
<dbReference type="InterPro" id="IPR001881">
    <property type="entry name" value="EGF-like_Ca-bd_dom"/>
</dbReference>
<evidence type="ECO:0000313" key="12">
    <source>
        <dbReference type="Proteomes" id="UP000663828"/>
    </source>
</evidence>
<proteinExistence type="predicted"/>
<evidence type="ECO:0000256" key="8">
    <source>
        <dbReference type="PROSITE-ProRule" id="PRU00076"/>
    </source>
</evidence>
<dbReference type="SUPFAM" id="SSF57184">
    <property type="entry name" value="Growth factor receptor domain"/>
    <property type="match status" value="1"/>
</dbReference>
<feature type="transmembrane region" description="Helical" evidence="9">
    <location>
        <begin position="976"/>
        <end position="1003"/>
    </location>
</feature>
<evidence type="ECO:0000313" key="11">
    <source>
        <dbReference type="EMBL" id="CAF1609079.1"/>
    </source>
</evidence>
<dbReference type="InterPro" id="IPR000152">
    <property type="entry name" value="EGF-type_Asp/Asn_hydroxyl_site"/>
</dbReference>
<keyword evidence="2" id="KW-0964">Secreted</keyword>